<dbReference type="EMBL" id="FORY01000019">
    <property type="protein sequence ID" value="SFK01155.1"/>
    <property type="molecule type" value="Genomic_DNA"/>
</dbReference>
<name>A0A1I3W101_9RHOB</name>
<organism evidence="1 2">
    <name type="scientific">Celeribacter halophilus</name>
    <dbReference type="NCBI Taxonomy" id="576117"/>
    <lineage>
        <taxon>Bacteria</taxon>
        <taxon>Pseudomonadati</taxon>
        <taxon>Pseudomonadota</taxon>
        <taxon>Alphaproteobacteria</taxon>
        <taxon>Rhodobacterales</taxon>
        <taxon>Roseobacteraceae</taxon>
        <taxon>Celeribacter</taxon>
    </lineage>
</organism>
<gene>
    <name evidence="1" type="ORF">SAMN04488138_11946</name>
</gene>
<evidence type="ECO:0000313" key="1">
    <source>
        <dbReference type="EMBL" id="SFK01155.1"/>
    </source>
</evidence>
<reference evidence="1 2" key="1">
    <citation type="submission" date="2016-10" db="EMBL/GenBank/DDBJ databases">
        <authorList>
            <person name="de Groot N.N."/>
        </authorList>
    </citation>
    <scope>NUCLEOTIDE SEQUENCE [LARGE SCALE GENOMIC DNA]</scope>
    <source>
        <strain evidence="1 2">CGMCC 1.8891</strain>
    </source>
</reference>
<dbReference type="OrthoDB" id="5288220at2"/>
<accession>A0A1I3W101</accession>
<dbReference type="SUPFAM" id="SSF52540">
    <property type="entry name" value="P-loop containing nucleoside triphosphate hydrolases"/>
    <property type="match status" value="1"/>
</dbReference>
<dbReference type="STRING" id="576117.SAMN04488138_11946"/>
<evidence type="ECO:0000313" key="2">
    <source>
        <dbReference type="Proteomes" id="UP000183299"/>
    </source>
</evidence>
<dbReference type="AlphaFoldDB" id="A0A1I3W101"/>
<protein>
    <submittedName>
        <fullName evidence="1">AAA domain-containing protein</fullName>
    </submittedName>
</protein>
<dbReference type="RefSeq" id="WP_066605178.1">
    <property type="nucleotide sequence ID" value="NZ_FORY01000019.1"/>
</dbReference>
<dbReference type="Gene3D" id="3.40.50.300">
    <property type="entry name" value="P-loop containing nucleotide triphosphate hydrolases"/>
    <property type="match status" value="1"/>
</dbReference>
<keyword evidence="2" id="KW-1185">Reference proteome</keyword>
<dbReference type="InterPro" id="IPR027417">
    <property type="entry name" value="P-loop_NTPase"/>
</dbReference>
<dbReference type="InterPro" id="IPR008868">
    <property type="entry name" value="TniB"/>
</dbReference>
<dbReference type="Proteomes" id="UP000183299">
    <property type="component" value="Unassembled WGS sequence"/>
</dbReference>
<proteinExistence type="predicted"/>
<sequence length="320" mass="36650">MTKENSLDGMSYVKRKARLRKMYFHMSRAEELDALFQEAVDDYDSGVLSEEPFEASCLTIIGQSNSGKTREIRHALGRLQAGDRQLECGRAIQAVSIVLDGETTWKSLGIKILEQVDYDMSPRKTEHEIWTRVRQQLRDKGMWIVAIDECQHMFETLGEKDTRKVINSIKTLIKNPDWPVVVVLSGIPELLEKVNLDPQLRNLATAYNMRSLDPNCDEDLHEIDTAFYNYAAVRGVNIDGVRNEETYRRLCYATGHHFGRAFKFMVSLFASIEDDERFLNLDILADHYAQKTQCIPGHNPFIREDYHLCDVSVLLAGLDG</sequence>
<dbReference type="GeneID" id="98666673"/>
<dbReference type="Pfam" id="PF05621">
    <property type="entry name" value="TniB"/>
    <property type="match status" value="1"/>
</dbReference>